<sequence>MMPETSADVIPVGQDEEVVYSEGLLTSYRSPTFRAAFPFGHGLAFTSFEYSGPHRLHKDCGVAVCVAVLVKNVGQRSGEELVQAYVHFPDPVGGDEAWIQATPAFGQHCPIHHPSL</sequence>
<organism evidence="5 6">
    <name type="scientific">Symbiodinium necroappetens</name>
    <dbReference type="NCBI Taxonomy" id="1628268"/>
    <lineage>
        <taxon>Eukaryota</taxon>
        <taxon>Sar</taxon>
        <taxon>Alveolata</taxon>
        <taxon>Dinophyceae</taxon>
        <taxon>Suessiales</taxon>
        <taxon>Symbiodiniaceae</taxon>
        <taxon>Symbiodinium</taxon>
    </lineage>
</organism>
<proteinExistence type="inferred from homology"/>
<dbReference type="InterPro" id="IPR013783">
    <property type="entry name" value="Ig-like_fold"/>
</dbReference>
<evidence type="ECO:0000313" key="5">
    <source>
        <dbReference type="EMBL" id="CAE7938556.1"/>
    </source>
</evidence>
<dbReference type="AlphaFoldDB" id="A0A813C2X2"/>
<dbReference type="InterPro" id="IPR050288">
    <property type="entry name" value="Cellulose_deg_GH3"/>
</dbReference>
<comment type="catalytic activity">
    <reaction evidence="1">
        <text>Hydrolysis of terminal, non-reducing beta-D-glucosyl residues with release of beta-D-glucose.</text>
        <dbReference type="EC" id="3.2.1.21"/>
    </reaction>
</comment>
<dbReference type="Gene3D" id="2.60.40.10">
    <property type="entry name" value="Immunoglobulins"/>
    <property type="match status" value="1"/>
</dbReference>
<comment type="similarity">
    <text evidence="2">Belongs to the glycosyl hydrolase 3 family.</text>
</comment>
<dbReference type="GO" id="GO:0008422">
    <property type="term" value="F:beta-glucosidase activity"/>
    <property type="evidence" value="ECO:0007669"/>
    <property type="project" value="UniProtKB-EC"/>
</dbReference>
<protein>
    <recommendedName>
        <fullName evidence="3">beta-glucosidase</fullName>
        <ecNumber evidence="3">3.2.1.21</ecNumber>
    </recommendedName>
</protein>
<reference evidence="5" key="1">
    <citation type="submission" date="2021-02" db="EMBL/GenBank/DDBJ databases">
        <authorList>
            <person name="Dougan E. K."/>
            <person name="Rhodes N."/>
            <person name="Thang M."/>
            <person name="Chan C."/>
        </authorList>
    </citation>
    <scope>NUCLEOTIDE SEQUENCE</scope>
</reference>
<comment type="caution">
    <text evidence="5">The sequence shown here is derived from an EMBL/GenBank/DDBJ whole genome shotgun (WGS) entry which is preliminary data.</text>
</comment>
<dbReference type="OrthoDB" id="444775at2759"/>
<dbReference type="PANTHER" id="PTHR42715:SF10">
    <property type="entry name" value="BETA-GLUCOSIDASE"/>
    <property type="match status" value="1"/>
</dbReference>
<dbReference type="PANTHER" id="PTHR42715">
    <property type="entry name" value="BETA-GLUCOSIDASE"/>
    <property type="match status" value="1"/>
</dbReference>
<evidence type="ECO:0000256" key="4">
    <source>
        <dbReference type="ARBA" id="ARBA00022801"/>
    </source>
</evidence>
<dbReference type="Proteomes" id="UP000601435">
    <property type="component" value="Unassembled WGS sequence"/>
</dbReference>
<keyword evidence="6" id="KW-1185">Reference proteome</keyword>
<accession>A0A813C2X2</accession>
<evidence type="ECO:0000313" key="6">
    <source>
        <dbReference type="Proteomes" id="UP000601435"/>
    </source>
</evidence>
<name>A0A813C2X2_9DINO</name>
<keyword evidence="4" id="KW-0378">Hydrolase</keyword>
<gene>
    <name evidence="5" type="primary">bglB</name>
    <name evidence="5" type="ORF">SNEC2469_LOCUS33198</name>
</gene>
<dbReference type="EMBL" id="CAJNJA010086574">
    <property type="protein sequence ID" value="CAE7938556.1"/>
    <property type="molecule type" value="Genomic_DNA"/>
</dbReference>
<dbReference type="EC" id="3.2.1.21" evidence="3"/>
<evidence type="ECO:0000256" key="3">
    <source>
        <dbReference type="ARBA" id="ARBA00012744"/>
    </source>
</evidence>
<evidence type="ECO:0000256" key="2">
    <source>
        <dbReference type="ARBA" id="ARBA00005336"/>
    </source>
</evidence>
<evidence type="ECO:0000256" key="1">
    <source>
        <dbReference type="ARBA" id="ARBA00000448"/>
    </source>
</evidence>